<dbReference type="SUPFAM" id="SSF54001">
    <property type="entry name" value="Cysteine proteinases"/>
    <property type="match status" value="1"/>
</dbReference>
<keyword evidence="1" id="KW-1185">Reference proteome</keyword>
<sequence>MDTWRDTAPHILPPVVIQLGDTCWAVSYIHQMEATVRLQPNLNLPVDQHLSIQEFINILPRGYREYHGTIHGSSYAIDTLTRLGTVLDTVCPLTFALDTPGRTPQHPRVKRFYLAEMDPHYLAWYQHEYEEFGSDLFEHLLEERAKITPVTIRIPSCGSFETCATMGTVYDPSDDELAYANMMEYGHFLLLLGPVIIDGVPCWECQDSSGYSVNGRVYIRRKCEAI</sequence>
<dbReference type="RefSeq" id="XP_010463637.1">
    <property type="nucleotide sequence ID" value="XM_010465335.2"/>
</dbReference>
<accession>A0ABM0VZL3</accession>
<gene>
    <name evidence="2 3" type="primary">LOC104744308</name>
</gene>
<reference evidence="1" key="2">
    <citation type="journal article" date="2014" name="Nat. Commun.">
        <title>The emerging biofuel crop Camelina sativa retains a highly undifferentiated hexaploid genome structure.</title>
        <authorList>
            <person name="Kagale S."/>
            <person name="Koh C."/>
            <person name="Nixon J."/>
            <person name="Bollina V."/>
            <person name="Clarke W.E."/>
            <person name="Tuteja R."/>
            <person name="Spillane C."/>
            <person name="Robinson S.J."/>
            <person name="Links M.G."/>
            <person name="Clarke C."/>
            <person name="Higgins E.E."/>
            <person name="Huebert T."/>
            <person name="Sharpe A.G."/>
            <person name="Parkin I.A."/>
        </authorList>
    </citation>
    <scope>NUCLEOTIDE SEQUENCE [LARGE SCALE GENOMIC DNA]</scope>
    <source>
        <strain evidence="1">r\DH55</strain>
    </source>
</reference>
<reference evidence="1" key="1">
    <citation type="journal article" date="1997" name="Nucleic Acids Res.">
        <title>tRNAscan-SE: a program for improved detection of transfer RNA genes in genomic sequence.</title>
        <authorList>
            <person name="Lowe T.M."/>
            <person name="Eddy S.R."/>
        </authorList>
    </citation>
    <scope>NUCLEOTIDE SEQUENCE [LARGE SCALE GENOMIC DNA]</scope>
    <source>
        <strain evidence="1">r\DH55</strain>
    </source>
</reference>
<dbReference type="Gene3D" id="3.90.70.10">
    <property type="entry name" value="Cysteine proteinases"/>
    <property type="match status" value="1"/>
</dbReference>
<evidence type="ECO:0000313" key="2">
    <source>
        <dbReference type="RefSeq" id="XP_010463637.1"/>
    </source>
</evidence>
<organism evidence="1 3">
    <name type="scientific">Camelina sativa</name>
    <name type="common">False flax</name>
    <name type="synonym">Myagrum sativum</name>
    <dbReference type="NCBI Taxonomy" id="90675"/>
    <lineage>
        <taxon>Eukaryota</taxon>
        <taxon>Viridiplantae</taxon>
        <taxon>Streptophyta</taxon>
        <taxon>Embryophyta</taxon>
        <taxon>Tracheophyta</taxon>
        <taxon>Spermatophyta</taxon>
        <taxon>Magnoliopsida</taxon>
        <taxon>eudicotyledons</taxon>
        <taxon>Gunneridae</taxon>
        <taxon>Pentapetalae</taxon>
        <taxon>rosids</taxon>
        <taxon>malvids</taxon>
        <taxon>Brassicales</taxon>
        <taxon>Brassicaceae</taxon>
        <taxon>Camelineae</taxon>
        <taxon>Camelina</taxon>
    </lineage>
</organism>
<dbReference type="RefSeq" id="XP_010463638.1">
    <property type="nucleotide sequence ID" value="XM_010465336.2"/>
</dbReference>
<dbReference type="GeneID" id="104744308"/>
<dbReference type="InterPro" id="IPR038765">
    <property type="entry name" value="Papain-like_cys_pep_sf"/>
</dbReference>
<reference evidence="2 3" key="3">
    <citation type="submission" date="2025-05" db="UniProtKB">
        <authorList>
            <consortium name="RefSeq"/>
        </authorList>
    </citation>
    <scope>IDENTIFICATION</scope>
    <source>
        <tissue evidence="2 3">Leaf</tissue>
    </source>
</reference>
<evidence type="ECO:0000313" key="3">
    <source>
        <dbReference type="RefSeq" id="XP_010463638.1"/>
    </source>
</evidence>
<protein>
    <submittedName>
        <fullName evidence="2 3">Uncharacterized protein LOC104744308</fullName>
    </submittedName>
</protein>
<evidence type="ECO:0000313" key="1">
    <source>
        <dbReference type="Proteomes" id="UP000694864"/>
    </source>
</evidence>
<proteinExistence type="predicted"/>
<name>A0ABM0VZL3_CAMSA</name>
<dbReference type="Proteomes" id="UP000694864">
    <property type="component" value="Chromosome 15"/>
</dbReference>